<accession>A0A380CS88</accession>
<proteinExistence type="predicted"/>
<dbReference type="EMBL" id="UGYW01000002">
    <property type="protein sequence ID" value="SUJ26580.1"/>
    <property type="molecule type" value="Genomic_DNA"/>
</dbReference>
<evidence type="ECO:0000313" key="1">
    <source>
        <dbReference type="EMBL" id="SUJ26580.1"/>
    </source>
</evidence>
<organism evidence="1 2">
    <name type="scientific">Sphingobacterium spiritivorum</name>
    <name type="common">Flavobacterium spiritivorum</name>
    <dbReference type="NCBI Taxonomy" id="258"/>
    <lineage>
        <taxon>Bacteria</taxon>
        <taxon>Pseudomonadati</taxon>
        <taxon>Bacteroidota</taxon>
        <taxon>Sphingobacteriia</taxon>
        <taxon>Sphingobacteriales</taxon>
        <taxon>Sphingobacteriaceae</taxon>
        <taxon>Sphingobacterium</taxon>
    </lineage>
</organism>
<dbReference type="Proteomes" id="UP000254893">
    <property type="component" value="Unassembled WGS sequence"/>
</dbReference>
<evidence type="ECO:0000313" key="2">
    <source>
        <dbReference type="Proteomes" id="UP000254893"/>
    </source>
</evidence>
<sequence length="90" mass="10400">MSKKTKVLNLKEVYYTDLNETRVALNFINSDFANSLFANANSIEMDDFARKLHKEGIAELNDQVESELLQILPQLYKHRVVEAIKESINK</sequence>
<dbReference type="RefSeq" id="WP_115171348.1">
    <property type="nucleotide sequence ID" value="NZ_JBPFRE010000006.1"/>
</dbReference>
<reference evidence="1 2" key="1">
    <citation type="submission" date="2018-06" db="EMBL/GenBank/DDBJ databases">
        <authorList>
            <consortium name="Pathogen Informatics"/>
            <person name="Doyle S."/>
        </authorList>
    </citation>
    <scope>NUCLEOTIDE SEQUENCE [LARGE SCALE GENOMIC DNA]</scope>
    <source>
        <strain evidence="1 2">NCTC11388</strain>
    </source>
</reference>
<name>A0A380CS88_SPHSI</name>
<gene>
    <name evidence="1" type="ORF">NCTC11388_03981</name>
</gene>
<dbReference type="AlphaFoldDB" id="A0A380CS88"/>
<protein>
    <submittedName>
        <fullName evidence="1">Uncharacterized protein</fullName>
    </submittedName>
</protein>